<dbReference type="PRINTS" id="PR00160">
    <property type="entry name" value="GLUTAREDOXIN"/>
</dbReference>
<dbReference type="GO" id="GO:0000324">
    <property type="term" value="C:fungal-type vacuole"/>
    <property type="evidence" value="ECO:0007669"/>
    <property type="project" value="TreeGrafter"/>
</dbReference>
<evidence type="ECO:0000259" key="2">
    <source>
        <dbReference type="Pfam" id="PF00462"/>
    </source>
</evidence>
<dbReference type="NCBIfam" id="TIGR02180">
    <property type="entry name" value="GRX_euk"/>
    <property type="match status" value="1"/>
</dbReference>
<dbReference type="OrthoDB" id="423313at2759"/>
<gene>
    <name evidence="3" type="ORF">CANARDRAFT_190203</name>
</gene>
<dbReference type="PANTHER" id="PTHR45694">
    <property type="entry name" value="GLUTAREDOXIN 2"/>
    <property type="match status" value="1"/>
</dbReference>
<dbReference type="GO" id="GO:0034599">
    <property type="term" value="P:cellular response to oxidative stress"/>
    <property type="evidence" value="ECO:0007669"/>
    <property type="project" value="TreeGrafter"/>
</dbReference>
<dbReference type="GO" id="GO:0005796">
    <property type="term" value="C:Golgi lumen"/>
    <property type="evidence" value="ECO:0007669"/>
    <property type="project" value="TreeGrafter"/>
</dbReference>
<evidence type="ECO:0000313" key="3">
    <source>
        <dbReference type="EMBL" id="ODV87656.1"/>
    </source>
</evidence>
<name>A0A1E4T7C6_9ASCO</name>
<feature type="non-terminal residue" evidence="3">
    <location>
        <position position="1"/>
    </location>
</feature>
<dbReference type="GO" id="GO:0004362">
    <property type="term" value="F:glutathione-disulfide reductase (NADPH) activity"/>
    <property type="evidence" value="ECO:0007669"/>
    <property type="project" value="UniProtKB-ARBA"/>
</dbReference>
<dbReference type="Gene3D" id="3.40.30.10">
    <property type="entry name" value="Glutaredoxin"/>
    <property type="match status" value="1"/>
</dbReference>
<keyword evidence="4" id="KW-1185">Reference proteome</keyword>
<protein>
    <recommendedName>
        <fullName evidence="2">Glutaredoxin domain-containing protein</fullName>
    </recommendedName>
</protein>
<dbReference type="GO" id="GO:0005801">
    <property type="term" value="C:cis-Golgi network"/>
    <property type="evidence" value="ECO:0007669"/>
    <property type="project" value="UniProtKB-ARBA"/>
</dbReference>
<dbReference type="PROSITE" id="PS51354">
    <property type="entry name" value="GLUTAREDOXIN_2"/>
    <property type="match status" value="1"/>
</dbReference>
<dbReference type="Pfam" id="PF00462">
    <property type="entry name" value="Glutaredoxin"/>
    <property type="match status" value="1"/>
</dbReference>
<dbReference type="FunFam" id="3.40.30.10:FF:000093">
    <property type="entry name" value="Glutaredoxin 2"/>
    <property type="match status" value="1"/>
</dbReference>
<feature type="non-terminal residue" evidence="3">
    <location>
        <position position="125"/>
    </location>
</feature>
<comment type="similarity">
    <text evidence="1">Belongs to the glutaredoxin family. Monothiol subfamily.</text>
</comment>
<dbReference type="STRING" id="983967.A0A1E4T7C6"/>
<feature type="domain" description="Glutaredoxin" evidence="2">
    <location>
        <begin position="23"/>
        <end position="86"/>
    </location>
</feature>
<proteinExistence type="inferred from homology"/>
<dbReference type="PANTHER" id="PTHR45694:SF5">
    <property type="entry name" value="GLUTAREDOXIN 2"/>
    <property type="match status" value="1"/>
</dbReference>
<dbReference type="Proteomes" id="UP000094801">
    <property type="component" value="Unassembled WGS sequence"/>
</dbReference>
<organism evidence="3 4">
    <name type="scientific">[Candida] arabinofermentans NRRL YB-2248</name>
    <dbReference type="NCBI Taxonomy" id="983967"/>
    <lineage>
        <taxon>Eukaryota</taxon>
        <taxon>Fungi</taxon>
        <taxon>Dikarya</taxon>
        <taxon>Ascomycota</taxon>
        <taxon>Saccharomycotina</taxon>
        <taxon>Pichiomycetes</taxon>
        <taxon>Pichiales</taxon>
        <taxon>Pichiaceae</taxon>
        <taxon>Ogataea</taxon>
        <taxon>Ogataea/Candida clade</taxon>
    </lineage>
</organism>
<sequence>ESDESSEFDPAKEFKEILSISPIVVFSKSYCPYSKRLKELLNTSYDITPRPVIVELDKHKDGAKLQSYIGDLSGRRTVPNLFINGVSRGGSDEMAKLHSNNELLDSLLEWAGPTVKIEKVNAPSN</sequence>
<evidence type="ECO:0000313" key="4">
    <source>
        <dbReference type="Proteomes" id="UP000094801"/>
    </source>
</evidence>
<dbReference type="AlphaFoldDB" id="A0A1E4T7C6"/>
<dbReference type="InterPro" id="IPR014025">
    <property type="entry name" value="Glutaredoxin_subgr"/>
</dbReference>
<dbReference type="CDD" id="cd03419">
    <property type="entry name" value="GRX_GRXh_1_2_like"/>
    <property type="match status" value="1"/>
</dbReference>
<dbReference type="InterPro" id="IPR036249">
    <property type="entry name" value="Thioredoxin-like_sf"/>
</dbReference>
<dbReference type="InterPro" id="IPR002109">
    <property type="entry name" value="Glutaredoxin"/>
</dbReference>
<reference evidence="4" key="1">
    <citation type="submission" date="2016-04" db="EMBL/GenBank/DDBJ databases">
        <title>Comparative genomics of biotechnologically important yeasts.</title>
        <authorList>
            <consortium name="DOE Joint Genome Institute"/>
            <person name="Riley R."/>
            <person name="Haridas S."/>
            <person name="Wolfe K.H."/>
            <person name="Lopes M.R."/>
            <person name="Hittinger C.T."/>
            <person name="Goker M."/>
            <person name="Salamov A."/>
            <person name="Wisecaver J."/>
            <person name="Long T.M."/>
            <person name="Aerts A.L."/>
            <person name="Barry K."/>
            <person name="Choi C."/>
            <person name="Clum A."/>
            <person name="Coughlan A.Y."/>
            <person name="Deshpande S."/>
            <person name="Douglass A.P."/>
            <person name="Hanson S.J."/>
            <person name="Klenk H.-P."/>
            <person name="Labutti K."/>
            <person name="Lapidus A."/>
            <person name="Lindquist E."/>
            <person name="Lipzen A."/>
            <person name="Meier-Kolthoff J.P."/>
            <person name="Ohm R.A."/>
            <person name="Otillar R.P."/>
            <person name="Pangilinan J."/>
            <person name="Peng Y."/>
            <person name="Rokas A."/>
            <person name="Rosa C.A."/>
            <person name="Scheuner C."/>
            <person name="Sibirny A.A."/>
            <person name="Slot J.C."/>
            <person name="Stielow J.B."/>
            <person name="Sun H."/>
            <person name="Kurtzman C.P."/>
            <person name="Blackwell M."/>
            <person name="Grigoriev I.V."/>
            <person name="Jeffries T.W."/>
        </authorList>
    </citation>
    <scope>NUCLEOTIDE SEQUENCE [LARGE SCALE GENOMIC DNA]</scope>
    <source>
        <strain evidence="4">NRRL YB-2248</strain>
    </source>
</reference>
<evidence type="ECO:0000256" key="1">
    <source>
        <dbReference type="ARBA" id="ARBA00009630"/>
    </source>
</evidence>
<dbReference type="InterPro" id="IPR011899">
    <property type="entry name" value="Glutaredoxin_euk/vir"/>
</dbReference>
<dbReference type="EMBL" id="KV453847">
    <property type="protein sequence ID" value="ODV87656.1"/>
    <property type="molecule type" value="Genomic_DNA"/>
</dbReference>
<accession>A0A1E4T7C6</accession>
<dbReference type="SUPFAM" id="SSF52833">
    <property type="entry name" value="Thioredoxin-like"/>
    <property type="match status" value="1"/>
</dbReference>